<proteinExistence type="predicted"/>
<organism evidence="2 3">
    <name type="scientific">Fusarium agapanthi</name>
    <dbReference type="NCBI Taxonomy" id="1803897"/>
    <lineage>
        <taxon>Eukaryota</taxon>
        <taxon>Fungi</taxon>
        <taxon>Dikarya</taxon>
        <taxon>Ascomycota</taxon>
        <taxon>Pezizomycotina</taxon>
        <taxon>Sordariomycetes</taxon>
        <taxon>Hypocreomycetidae</taxon>
        <taxon>Hypocreales</taxon>
        <taxon>Nectriaceae</taxon>
        <taxon>Fusarium</taxon>
        <taxon>Fusarium fujikuroi species complex</taxon>
    </lineage>
</organism>
<evidence type="ECO:0000256" key="1">
    <source>
        <dbReference type="SAM" id="MobiDB-lite"/>
    </source>
</evidence>
<reference evidence="2" key="1">
    <citation type="submission" date="2020-01" db="EMBL/GenBank/DDBJ databases">
        <title>Identification and distribution of gene clusters putatively required for synthesis of sphingolipid metabolism inhibitors in phylogenetically diverse species of the filamentous fungus Fusarium.</title>
        <authorList>
            <person name="Kim H.-S."/>
            <person name="Busman M."/>
            <person name="Brown D.W."/>
            <person name="Divon H."/>
            <person name="Uhlig S."/>
            <person name="Proctor R.H."/>
        </authorList>
    </citation>
    <scope>NUCLEOTIDE SEQUENCE</scope>
    <source>
        <strain evidence="2">NRRL 31653</strain>
    </source>
</reference>
<evidence type="ECO:0000313" key="2">
    <source>
        <dbReference type="EMBL" id="KAF4496815.1"/>
    </source>
</evidence>
<dbReference type="Proteomes" id="UP000737391">
    <property type="component" value="Unassembled WGS sequence"/>
</dbReference>
<keyword evidence="3" id="KW-1185">Reference proteome</keyword>
<dbReference type="AlphaFoldDB" id="A0A9P5B748"/>
<name>A0A9P5B748_9HYPO</name>
<dbReference type="EMBL" id="LUFC02000501">
    <property type="protein sequence ID" value="KAF4496815.1"/>
    <property type="molecule type" value="Genomic_DNA"/>
</dbReference>
<sequence>MLLATSSHSYVEHALEAVRLYTKISSENLTDTEREDVAGFLKDANKLLDKARQDQTKIGREIQKKLTGGMTMEELHEAQIEEMHKRLDTEEAGITDEGHEEIPDSQEMPGLTDESQCTESRRTESLRTESQRTGDSQDTVMGMDIDDLDEPLPDIVRYKIGSGQKKDGDEL</sequence>
<comment type="caution">
    <text evidence="2">The sequence shown here is derived from an EMBL/GenBank/DDBJ whole genome shotgun (WGS) entry which is preliminary data.</text>
</comment>
<feature type="region of interest" description="Disordered" evidence="1">
    <location>
        <begin position="86"/>
        <end position="171"/>
    </location>
</feature>
<dbReference type="OrthoDB" id="4837680at2759"/>
<feature type="compositionally biased region" description="Basic and acidic residues" evidence="1">
    <location>
        <begin position="119"/>
        <end position="132"/>
    </location>
</feature>
<evidence type="ECO:0000313" key="3">
    <source>
        <dbReference type="Proteomes" id="UP000737391"/>
    </source>
</evidence>
<accession>A0A9P5B748</accession>
<gene>
    <name evidence="2" type="ORF">FAGAP_7023</name>
</gene>
<protein>
    <submittedName>
        <fullName evidence="2">Uncharacterized protein</fullName>
    </submittedName>
</protein>